<feature type="transmembrane region" description="Helical" evidence="8">
    <location>
        <begin position="74"/>
        <end position="95"/>
    </location>
</feature>
<dbReference type="Proteomes" id="UP000320225">
    <property type="component" value="Unassembled WGS sequence"/>
</dbReference>
<evidence type="ECO:0000256" key="5">
    <source>
        <dbReference type="ARBA" id="ARBA00022989"/>
    </source>
</evidence>
<keyword evidence="3" id="KW-1003">Cell membrane</keyword>
<feature type="compositionally biased region" description="Pro residues" evidence="7">
    <location>
        <begin position="116"/>
        <end position="134"/>
    </location>
</feature>
<dbReference type="GO" id="GO:0005886">
    <property type="term" value="C:plasma membrane"/>
    <property type="evidence" value="ECO:0007669"/>
    <property type="project" value="UniProtKB-SubCell"/>
</dbReference>
<feature type="region of interest" description="Disordered" evidence="7">
    <location>
        <begin position="114"/>
        <end position="145"/>
    </location>
</feature>
<evidence type="ECO:0000256" key="7">
    <source>
        <dbReference type="SAM" id="MobiDB-lite"/>
    </source>
</evidence>
<dbReference type="RefSeq" id="WP_143896430.1">
    <property type="nucleotide sequence ID" value="NZ_VJND01000015.1"/>
</dbReference>
<evidence type="ECO:0000256" key="3">
    <source>
        <dbReference type="ARBA" id="ARBA00022475"/>
    </source>
</evidence>
<evidence type="ECO:0000256" key="4">
    <source>
        <dbReference type="ARBA" id="ARBA00022692"/>
    </source>
</evidence>
<evidence type="ECO:0000256" key="1">
    <source>
        <dbReference type="ARBA" id="ARBA00004651"/>
    </source>
</evidence>
<dbReference type="InterPro" id="IPR050601">
    <property type="entry name" value="CPA3_antiporter_subunitC"/>
</dbReference>
<dbReference type="Gene3D" id="1.10.287.3510">
    <property type="match status" value="1"/>
</dbReference>
<sequence length="145" mass="14770">MIWTVALAVGVALGAGVYLALSRDVLRIVLGLAIAGSAVNLALFASGRLGPAQPAVVPAGQLALEQAANPLPQALVLTAIVIGFALVCFALVLALRLIQRVGSDDAVVLRQAEPPATDPVKPPVTPPAFEPVWPPRDGGAMEGGR</sequence>
<dbReference type="AlphaFoldDB" id="A0A554WJZ3"/>
<feature type="transmembrane region" description="Helical" evidence="8">
    <location>
        <begin position="6"/>
        <end position="21"/>
    </location>
</feature>
<dbReference type="EMBL" id="VJND01000015">
    <property type="protein sequence ID" value="TSE23865.1"/>
    <property type="molecule type" value="Genomic_DNA"/>
</dbReference>
<evidence type="ECO:0000313" key="9">
    <source>
        <dbReference type="EMBL" id="TSE23865.1"/>
    </source>
</evidence>
<dbReference type="PANTHER" id="PTHR34583:SF2">
    <property type="entry name" value="ANTIPORTER SUBUNIT MNHC2-RELATED"/>
    <property type="match status" value="1"/>
</dbReference>
<dbReference type="OrthoDB" id="9799219at2"/>
<proteinExistence type="inferred from homology"/>
<keyword evidence="5 8" id="KW-1133">Transmembrane helix</keyword>
<organism evidence="9 10">
    <name type="scientific">Tepidimonas sediminis</name>
    <dbReference type="NCBI Taxonomy" id="2588941"/>
    <lineage>
        <taxon>Bacteria</taxon>
        <taxon>Pseudomonadati</taxon>
        <taxon>Pseudomonadota</taxon>
        <taxon>Betaproteobacteria</taxon>
        <taxon>Burkholderiales</taxon>
        <taxon>Tepidimonas</taxon>
    </lineage>
</organism>
<comment type="subcellular location">
    <subcellularLocation>
        <location evidence="1">Cell membrane</location>
        <topology evidence="1">Multi-pass membrane protein</topology>
    </subcellularLocation>
</comment>
<dbReference type="Pfam" id="PF00420">
    <property type="entry name" value="Oxidored_q2"/>
    <property type="match status" value="1"/>
</dbReference>
<feature type="transmembrane region" description="Helical" evidence="8">
    <location>
        <begin position="28"/>
        <end position="47"/>
    </location>
</feature>
<keyword evidence="10" id="KW-1185">Reference proteome</keyword>
<reference evidence="9 10" key="1">
    <citation type="submission" date="2019-07" db="EMBL/GenBank/DDBJ databases">
        <title>Tepidimonas sediminis YIM 72259 draft genome.</title>
        <authorList>
            <person name="Da Costa M.S."/>
            <person name="Froufe H.J.C."/>
            <person name="Egas C."/>
            <person name="Albuquerque L."/>
        </authorList>
    </citation>
    <scope>NUCLEOTIDE SEQUENCE [LARGE SCALE GENOMIC DNA]</scope>
    <source>
        <strain evidence="9 10">YIM 72259</strain>
    </source>
</reference>
<name>A0A554WJZ3_9BURK</name>
<dbReference type="PANTHER" id="PTHR34583">
    <property type="entry name" value="ANTIPORTER SUBUNIT MNHC2-RELATED"/>
    <property type="match status" value="1"/>
</dbReference>
<evidence type="ECO:0000256" key="6">
    <source>
        <dbReference type="ARBA" id="ARBA00023136"/>
    </source>
</evidence>
<protein>
    <submittedName>
        <fullName evidence="9">Na(+)/H(+) antiporter subunit C1</fullName>
    </submittedName>
</protein>
<evidence type="ECO:0000256" key="8">
    <source>
        <dbReference type="SAM" id="Phobius"/>
    </source>
</evidence>
<evidence type="ECO:0000313" key="10">
    <source>
        <dbReference type="Proteomes" id="UP000320225"/>
    </source>
</evidence>
<keyword evidence="4 8" id="KW-0812">Transmembrane</keyword>
<accession>A0A554WJZ3</accession>
<evidence type="ECO:0000256" key="2">
    <source>
        <dbReference type="ARBA" id="ARBA00010388"/>
    </source>
</evidence>
<gene>
    <name evidence="9" type="primary">mnhC1_1</name>
    <name evidence="9" type="ORF">Tsedi_02115</name>
</gene>
<keyword evidence="6 8" id="KW-0472">Membrane</keyword>
<comment type="similarity">
    <text evidence="2">Belongs to the CPA3 antiporters (TC 2.A.63) subunit C family.</text>
</comment>
<comment type="caution">
    <text evidence="9">The sequence shown here is derived from an EMBL/GenBank/DDBJ whole genome shotgun (WGS) entry which is preliminary data.</text>
</comment>
<dbReference type="InterPro" id="IPR039428">
    <property type="entry name" value="NUOK/Mnh_C1-like"/>
</dbReference>